<keyword evidence="2" id="KW-0699">rRNA-binding</keyword>
<evidence type="ECO:0000256" key="4">
    <source>
        <dbReference type="ARBA" id="ARBA00022980"/>
    </source>
</evidence>
<keyword evidence="5" id="KW-0687">Ribonucleoprotein</keyword>
<organism evidence="8 9">
    <name type="scientific">candidate division WWE3 bacterium CG_4_10_14_0_2_um_filter_41_14</name>
    <dbReference type="NCBI Taxonomy" id="1975072"/>
    <lineage>
        <taxon>Bacteria</taxon>
        <taxon>Katanobacteria</taxon>
    </lineage>
</organism>
<dbReference type="Proteomes" id="UP000228920">
    <property type="component" value="Unassembled WGS sequence"/>
</dbReference>
<reference evidence="9" key="1">
    <citation type="submission" date="2017-09" db="EMBL/GenBank/DDBJ databases">
        <title>Depth-based differentiation of microbial function through sediment-hosted aquifers and enrichment of novel symbionts in the deep terrestrial subsurface.</title>
        <authorList>
            <person name="Probst A.J."/>
            <person name="Ladd B."/>
            <person name="Jarett J.K."/>
            <person name="Geller-Mcgrath D.E."/>
            <person name="Sieber C.M.K."/>
            <person name="Emerson J.B."/>
            <person name="Anantharaman K."/>
            <person name="Thomas B.C."/>
            <person name="Malmstrom R."/>
            <person name="Stieglmeier M."/>
            <person name="Klingl A."/>
            <person name="Woyke T."/>
            <person name="Ryan C.M."/>
            <person name="Banfield J.F."/>
        </authorList>
    </citation>
    <scope>NUCLEOTIDE SEQUENCE [LARGE SCALE GENOMIC DNA]</scope>
</reference>
<protein>
    <recommendedName>
        <fullName evidence="6">Large ribosomal subunit protein uL3</fullName>
    </recommendedName>
    <alternativeName>
        <fullName evidence="7">50S ribosomal protein L3</fullName>
    </alternativeName>
</protein>
<name>A0A2M7TF21_UNCKA</name>
<sequence length="170" mass="18398">MEKEQNIQHVRAYKLEMTQLFTPEGVCIPVTAVKVVEGELHAGDVVSVRAVSKGKGFAGAVKRYSFGGGPKTHGQSDRHRAVGSIGQGTFPGRVWKGKKMPGRMGNENITLKNIVVVEKLDDSIFFLKGPLPGSRTSVINCTVTKRAEKIEVPVEAHVIESSDQTAEQTA</sequence>
<evidence type="ECO:0000256" key="1">
    <source>
        <dbReference type="ARBA" id="ARBA00006540"/>
    </source>
</evidence>
<evidence type="ECO:0000313" key="9">
    <source>
        <dbReference type="Proteomes" id="UP000228920"/>
    </source>
</evidence>
<proteinExistence type="inferred from homology"/>
<evidence type="ECO:0000256" key="7">
    <source>
        <dbReference type="ARBA" id="ARBA00035457"/>
    </source>
</evidence>
<evidence type="ECO:0000256" key="6">
    <source>
        <dbReference type="ARBA" id="ARBA00035243"/>
    </source>
</evidence>
<dbReference type="PANTHER" id="PTHR11229">
    <property type="entry name" value="50S RIBOSOMAL PROTEIN L3"/>
    <property type="match status" value="1"/>
</dbReference>
<dbReference type="PANTHER" id="PTHR11229:SF16">
    <property type="entry name" value="LARGE RIBOSOMAL SUBUNIT PROTEIN UL3C"/>
    <property type="match status" value="1"/>
</dbReference>
<keyword evidence="4 8" id="KW-0689">Ribosomal protein</keyword>
<comment type="caution">
    <text evidence="8">The sequence shown here is derived from an EMBL/GenBank/DDBJ whole genome shotgun (WGS) entry which is preliminary data.</text>
</comment>
<dbReference type="Pfam" id="PF00297">
    <property type="entry name" value="Ribosomal_L3"/>
    <property type="match status" value="1"/>
</dbReference>
<dbReference type="GO" id="GO:0019843">
    <property type="term" value="F:rRNA binding"/>
    <property type="evidence" value="ECO:0007669"/>
    <property type="project" value="UniProtKB-KW"/>
</dbReference>
<dbReference type="GO" id="GO:0022625">
    <property type="term" value="C:cytosolic large ribosomal subunit"/>
    <property type="evidence" value="ECO:0007669"/>
    <property type="project" value="TreeGrafter"/>
</dbReference>
<evidence type="ECO:0000256" key="5">
    <source>
        <dbReference type="ARBA" id="ARBA00023274"/>
    </source>
</evidence>
<dbReference type="InterPro" id="IPR000597">
    <property type="entry name" value="Ribosomal_uL3"/>
</dbReference>
<dbReference type="FunFam" id="2.40.30.10:FF:000004">
    <property type="entry name" value="50S ribosomal protein L3"/>
    <property type="match status" value="1"/>
</dbReference>
<dbReference type="SUPFAM" id="SSF50447">
    <property type="entry name" value="Translation proteins"/>
    <property type="match status" value="1"/>
</dbReference>
<dbReference type="EMBL" id="PFNL01000180">
    <property type="protein sequence ID" value="PIZ44391.1"/>
    <property type="molecule type" value="Genomic_DNA"/>
</dbReference>
<accession>A0A2M7TF21</accession>
<dbReference type="Gene3D" id="2.40.30.10">
    <property type="entry name" value="Translation factors"/>
    <property type="match status" value="1"/>
</dbReference>
<dbReference type="GO" id="GO:0006412">
    <property type="term" value="P:translation"/>
    <property type="evidence" value="ECO:0007669"/>
    <property type="project" value="InterPro"/>
</dbReference>
<evidence type="ECO:0000313" key="8">
    <source>
        <dbReference type="EMBL" id="PIZ44391.1"/>
    </source>
</evidence>
<dbReference type="AlphaFoldDB" id="A0A2M7TF21"/>
<comment type="similarity">
    <text evidence="1">Belongs to the universal ribosomal protein uL3 family.</text>
</comment>
<dbReference type="InterPro" id="IPR009000">
    <property type="entry name" value="Transl_B-barrel_sf"/>
</dbReference>
<evidence type="ECO:0000256" key="2">
    <source>
        <dbReference type="ARBA" id="ARBA00022730"/>
    </source>
</evidence>
<evidence type="ECO:0000256" key="3">
    <source>
        <dbReference type="ARBA" id="ARBA00022884"/>
    </source>
</evidence>
<dbReference type="GO" id="GO:0003735">
    <property type="term" value="F:structural constituent of ribosome"/>
    <property type="evidence" value="ECO:0007669"/>
    <property type="project" value="InterPro"/>
</dbReference>
<gene>
    <name evidence="8" type="primary">rplC</name>
    <name evidence="8" type="ORF">COY32_06430</name>
</gene>
<dbReference type="InterPro" id="IPR019927">
    <property type="entry name" value="Ribosomal_uL3_bac/org-type"/>
</dbReference>
<keyword evidence="3" id="KW-0694">RNA-binding</keyword>